<gene>
    <name evidence="1" type="ORF">ENP47_09750</name>
</gene>
<dbReference type="AlphaFoldDB" id="A0A7C1JVB7"/>
<name>A0A7C1JVB7_THERO</name>
<evidence type="ECO:0000313" key="1">
    <source>
        <dbReference type="EMBL" id="HEF65865.1"/>
    </source>
</evidence>
<proteinExistence type="predicted"/>
<comment type="caution">
    <text evidence="1">The sequence shown here is derived from an EMBL/GenBank/DDBJ whole genome shotgun (WGS) entry which is preliminary data.</text>
</comment>
<dbReference type="EMBL" id="DSJL01000011">
    <property type="protein sequence ID" value="HEF65865.1"/>
    <property type="molecule type" value="Genomic_DNA"/>
</dbReference>
<accession>A0A7C1JVB7</accession>
<protein>
    <submittedName>
        <fullName evidence="1">Uncharacterized protein</fullName>
    </submittedName>
</protein>
<organism evidence="1">
    <name type="scientific">Thermomicrobium roseum</name>
    <dbReference type="NCBI Taxonomy" id="500"/>
    <lineage>
        <taxon>Bacteria</taxon>
        <taxon>Pseudomonadati</taxon>
        <taxon>Thermomicrobiota</taxon>
        <taxon>Thermomicrobia</taxon>
        <taxon>Thermomicrobiales</taxon>
        <taxon>Thermomicrobiaceae</taxon>
        <taxon>Thermomicrobium</taxon>
    </lineage>
</organism>
<reference evidence="1" key="1">
    <citation type="journal article" date="2020" name="mSystems">
        <title>Genome- and Community-Level Interaction Insights into Carbon Utilization and Element Cycling Functions of Hydrothermarchaeota in Hydrothermal Sediment.</title>
        <authorList>
            <person name="Zhou Z."/>
            <person name="Liu Y."/>
            <person name="Xu W."/>
            <person name="Pan J."/>
            <person name="Luo Z.H."/>
            <person name="Li M."/>
        </authorList>
    </citation>
    <scope>NUCLEOTIDE SEQUENCE [LARGE SCALE GENOMIC DNA]</scope>
    <source>
        <strain evidence="1">SpSt-222</strain>
    </source>
</reference>
<sequence>MQEEEQLILRHELLGDEELFTCALCQHVLPIHEAQAVRGDEVGMTDVEFVLVCRECLRELRGRDHVLPPPG</sequence>